<evidence type="ECO:0000313" key="4">
    <source>
        <dbReference type="Proteomes" id="UP000509222"/>
    </source>
</evidence>
<dbReference type="Pfam" id="PF00395">
    <property type="entry name" value="SLH"/>
    <property type="match status" value="3"/>
</dbReference>
<dbReference type="InterPro" id="IPR001119">
    <property type="entry name" value="SLH_dom"/>
</dbReference>
<keyword evidence="4" id="KW-1185">Reference proteome</keyword>
<dbReference type="AlphaFoldDB" id="A0A7H8Q7J7"/>
<feature type="domain" description="SLH" evidence="2">
    <location>
        <begin position="23"/>
        <end position="83"/>
    </location>
</feature>
<organism evidence="3 4">
    <name type="scientific">Planococcus glaciei</name>
    <dbReference type="NCBI Taxonomy" id="459472"/>
    <lineage>
        <taxon>Bacteria</taxon>
        <taxon>Bacillati</taxon>
        <taxon>Bacillota</taxon>
        <taxon>Bacilli</taxon>
        <taxon>Bacillales</taxon>
        <taxon>Caryophanaceae</taxon>
        <taxon>Planococcus</taxon>
    </lineage>
</organism>
<dbReference type="PANTHER" id="PTHR43308:SF5">
    <property type="entry name" value="S-LAYER PROTEIN _ PEPTIDOGLYCAN ENDO-BETA-N-ACETYLGLUCOSAMINIDASE"/>
    <property type="match status" value="1"/>
</dbReference>
<evidence type="ECO:0000256" key="1">
    <source>
        <dbReference type="SAM" id="SignalP"/>
    </source>
</evidence>
<dbReference type="PANTHER" id="PTHR43308">
    <property type="entry name" value="OUTER MEMBRANE PROTEIN ALPHA-RELATED"/>
    <property type="match status" value="1"/>
</dbReference>
<dbReference type="EMBL" id="CP051177">
    <property type="protein sequence ID" value="QKX49495.1"/>
    <property type="molecule type" value="Genomic_DNA"/>
</dbReference>
<gene>
    <name evidence="3" type="ORF">HF394_02250</name>
</gene>
<feature type="domain" description="SLH" evidence="2">
    <location>
        <begin position="143"/>
        <end position="206"/>
    </location>
</feature>
<dbReference type="PROSITE" id="PS51272">
    <property type="entry name" value="SLH"/>
    <property type="match status" value="3"/>
</dbReference>
<dbReference type="SUPFAM" id="SSF63829">
    <property type="entry name" value="Calcium-dependent phosphotriesterase"/>
    <property type="match status" value="1"/>
</dbReference>
<proteinExistence type="predicted"/>
<keyword evidence="1" id="KW-0732">Signal</keyword>
<dbReference type="RefSeq" id="WP_051413874.1">
    <property type="nucleotide sequence ID" value="NZ_CP051177.1"/>
</dbReference>
<reference evidence="3 4" key="1">
    <citation type="submission" date="2020-04" db="EMBL/GenBank/DDBJ databases">
        <authorList>
            <person name="Pajer P."/>
            <person name="Broz P."/>
        </authorList>
    </citation>
    <scope>NUCLEOTIDE SEQUENCE [LARGE SCALE GENOMIC DNA]</scope>
    <source>
        <strain evidence="4">NRL-ATB46093</strain>
    </source>
</reference>
<evidence type="ECO:0000313" key="3">
    <source>
        <dbReference type="EMBL" id="QKX49495.1"/>
    </source>
</evidence>
<sequence length="518" mass="57715">MDKFVKQVLVSLALFLVVFSSIQQVSAAGFKDVSNFKEEIKYLTGLKIINGYPDGTYRPEAPILRVQAVMMIMRDLGMDKENIKNPGFTDIKPGDMGYAEVAFATELGIISGKGNNKFDPNGKMTRAEMSKVLVNAYELGGMYPAGFPDVSPKSWSEPYISALAANNVTNGYPDGTFRPNVTINRGQFAAFLARILNPGFKPYSPAVADTFLEDSLNLQVLDVVKDRKKPILYMIDGLSNRLMSYNYETYELDSVELPYRAERLAYANGKVYVTLHKMAHTYWTDRIPETGAYAVYDARSLKLLNIWHLELDPFDIEATDQGQVFISGGSNQHTLVVGYDSKNGAISSAQSIYMLGLLALTPDQKKLMTISTQISPRDIASYDIVDGKLQPPVDSPYHGDFDMSPDLSISPDGKYLLNGYGHIYSTNTLGYLGSLDRSFISSAVDMKAGELYTSRNLKLIYAYDFPSLQSSYQITTYGDVLTLFYDEESDVLLALTKVRFGKSSYSYLGIEKMYFNVD</sequence>
<reference evidence="4" key="2">
    <citation type="submission" date="2020-06" db="EMBL/GenBank/DDBJ databases">
        <title>Isolation of Planomicrobium glaciei.</title>
        <authorList>
            <person name="Malisova L."/>
            <person name="Safrankova R."/>
            <person name="Jakubu V."/>
            <person name="Spanelova P."/>
        </authorList>
    </citation>
    <scope>NUCLEOTIDE SEQUENCE [LARGE SCALE GENOMIC DNA]</scope>
    <source>
        <strain evidence="4">NRL-ATB46093</strain>
    </source>
</reference>
<feature type="domain" description="SLH" evidence="2">
    <location>
        <begin position="84"/>
        <end position="142"/>
    </location>
</feature>
<dbReference type="Proteomes" id="UP000509222">
    <property type="component" value="Chromosome"/>
</dbReference>
<feature type="chain" id="PRO_5028928739" evidence="1">
    <location>
        <begin position="28"/>
        <end position="518"/>
    </location>
</feature>
<name>A0A7H8Q7J7_9BACL</name>
<dbReference type="InterPro" id="IPR051465">
    <property type="entry name" value="Cell_Envelope_Struct_Comp"/>
</dbReference>
<accession>A0A7H8Q7J7</accession>
<evidence type="ECO:0000259" key="2">
    <source>
        <dbReference type="PROSITE" id="PS51272"/>
    </source>
</evidence>
<protein>
    <submittedName>
        <fullName evidence="3">S-layer homology domain-containing protein</fullName>
    </submittedName>
</protein>
<feature type="signal peptide" evidence="1">
    <location>
        <begin position="1"/>
        <end position="27"/>
    </location>
</feature>